<evidence type="ECO:0000256" key="1">
    <source>
        <dbReference type="SAM" id="MobiDB-lite"/>
    </source>
</evidence>
<dbReference type="EMBL" id="BEZZ01037766">
    <property type="protein sequence ID" value="GCC40061.1"/>
    <property type="molecule type" value="Genomic_DNA"/>
</dbReference>
<evidence type="ECO:0000313" key="3">
    <source>
        <dbReference type="Proteomes" id="UP000287033"/>
    </source>
</evidence>
<keyword evidence="3" id="KW-1185">Reference proteome</keyword>
<feature type="non-terminal residue" evidence="2">
    <location>
        <position position="67"/>
    </location>
</feature>
<reference evidence="2 3" key="1">
    <citation type="journal article" date="2018" name="Nat. Ecol. Evol.">
        <title>Shark genomes provide insights into elasmobranch evolution and the origin of vertebrates.</title>
        <authorList>
            <person name="Hara Y"/>
            <person name="Yamaguchi K"/>
            <person name="Onimaru K"/>
            <person name="Kadota M"/>
            <person name="Koyanagi M"/>
            <person name="Keeley SD"/>
            <person name="Tatsumi K"/>
            <person name="Tanaka K"/>
            <person name="Motone F"/>
            <person name="Kageyama Y"/>
            <person name="Nozu R"/>
            <person name="Adachi N"/>
            <person name="Nishimura O"/>
            <person name="Nakagawa R"/>
            <person name="Tanegashima C"/>
            <person name="Kiyatake I"/>
            <person name="Matsumoto R"/>
            <person name="Murakumo K"/>
            <person name="Nishida K"/>
            <person name="Terakita A"/>
            <person name="Kuratani S"/>
            <person name="Sato K"/>
            <person name="Hyodo S Kuraku.S."/>
        </authorList>
    </citation>
    <scope>NUCLEOTIDE SEQUENCE [LARGE SCALE GENOMIC DNA]</scope>
</reference>
<dbReference type="Proteomes" id="UP000287033">
    <property type="component" value="Unassembled WGS sequence"/>
</dbReference>
<sequence>MCDRTNATLAGHGQGQAGVSPRAQQHRPEEPVGVGESLAAGGAGELADHARQEEMRAAGLRLVQMIR</sequence>
<organism evidence="2 3">
    <name type="scientific">Chiloscyllium punctatum</name>
    <name type="common">Brownbanded bambooshark</name>
    <name type="synonym">Hemiscyllium punctatum</name>
    <dbReference type="NCBI Taxonomy" id="137246"/>
    <lineage>
        <taxon>Eukaryota</taxon>
        <taxon>Metazoa</taxon>
        <taxon>Chordata</taxon>
        <taxon>Craniata</taxon>
        <taxon>Vertebrata</taxon>
        <taxon>Chondrichthyes</taxon>
        <taxon>Elasmobranchii</taxon>
        <taxon>Galeomorphii</taxon>
        <taxon>Galeoidea</taxon>
        <taxon>Orectolobiformes</taxon>
        <taxon>Hemiscylliidae</taxon>
        <taxon>Chiloscyllium</taxon>
    </lineage>
</organism>
<name>A0A401TBM5_CHIPU</name>
<protein>
    <submittedName>
        <fullName evidence="2">Uncharacterized protein</fullName>
    </submittedName>
</protein>
<gene>
    <name evidence="2" type="ORF">chiPu_0024357</name>
</gene>
<accession>A0A401TBM5</accession>
<comment type="caution">
    <text evidence="2">The sequence shown here is derived from an EMBL/GenBank/DDBJ whole genome shotgun (WGS) entry which is preliminary data.</text>
</comment>
<proteinExistence type="predicted"/>
<dbReference type="AlphaFoldDB" id="A0A401TBM5"/>
<evidence type="ECO:0000313" key="2">
    <source>
        <dbReference type="EMBL" id="GCC40061.1"/>
    </source>
</evidence>
<feature type="region of interest" description="Disordered" evidence="1">
    <location>
        <begin position="1"/>
        <end position="52"/>
    </location>
</feature>